<keyword evidence="1" id="KW-1133">Transmembrane helix</keyword>
<evidence type="ECO:0000313" key="3">
    <source>
        <dbReference type="EMBL" id="KAJ8902319.1"/>
    </source>
</evidence>
<dbReference type="InterPro" id="IPR006671">
    <property type="entry name" value="Cyclin_N"/>
</dbReference>
<dbReference type="Pfam" id="PF00134">
    <property type="entry name" value="Cyclin_N"/>
    <property type="match status" value="1"/>
</dbReference>
<dbReference type="InterPro" id="IPR036915">
    <property type="entry name" value="Cyclin-like_sf"/>
</dbReference>
<comment type="caution">
    <text evidence="3">The sequence shown here is derived from an EMBL/GenBank/DDBJ whole genome shotgun (WGS) entry which is preliminary data.</text>
</comment>
<dbReference type="SUPFAM" id="SSF47954">
    <property type="entry name" value="Cyclin-like"/>
    <property type="match status" value="1"/>
</dbReference>
<gene>
    <name evidence="3" type="ORF">NDN08_006726</name>
</gene>
<dbReference type="GO" id="GO:0016538">
    <property type="term" value="F:cyclin-dependent protein serine/threonine kinase regulator activity"/>
    <property type="evidence" value="ECO:0007669"/>
    <property type="project" value="InterPro"/>
</dbReference>
<evidence type="ECO:0000259" key="2">
    <source>
        <dbReference type="Pfam" id="PF00134"/>
    </source>
</evidence>
<feature type="domain" description="Cyclin N-terminal" evidence="2">
    <location>
        <begin position="55"/>
        <end position="151"/>
    </location>
</feature>
<protein>
    <recommendedName>
        <fullName evidence="2">Cyclin N-terminal domain-containing protein</fullName>
    </recommendedName>
</protein>
<keyword evidence="1" id="KW-0472">Membrane</keyword>
<feature type="transmembrane region" description="Helical" evidence="1">
    <location>
        <begin position="46"/>
        <end position="66"/>
    </location>
</feature>
<dbReference type="EMBL" id="JAMWBK010000009">
    <property type="protein sequence ID" value="KAJ8902319.1"/>
    <property type="molecule type" value="Genomic_DNA"/>
</dbReference>
<name>A0AAV8UJX2_9RHOD</name>
<dbReference type="AlphaFoldDB" id="A0AAV8UJX2"/>
<reference evidence="3 4" key="1">
    <citation type="journal article" date="2023" name="Nat. Commun.">
        <title>Origin of minicircular mitochondrial genomes in red algae.</title>
        <authorList>
            <person name="Lee Y."/>
            <person name="Cho C.H."/>
            <person name="Lee Y.M."/>
            <person name="Park S.I."/>
            <person name="Yang J.H."/>
            <person name="West J.A."/>
            <person name="Bhattacharya D."/>
            <person name="Yoon H.S."/>
        </authorList>
    </citation>
    <scope>NUCLEOTIDE SEQUENCE [LARGE SCALE GENOMIC DNA]</scope>
    <source>
        <strain evidence="3 4">CCMP1338</strain>
        <tissue evidence="3">Whole cell</tissue>
    </source>
</reference>
<proteinExistence type="predicted"/>
<accession>A0AAV8UJX2</accession>
<dbReference type="InterPro" id="IPR043198">
    <property type="entry name" value="Cyclin/Ssn8"/>
</dbReference>
<sequence length="280" mass="31710">MGTDETWVFDEEELRLYTPSRSDGISYEEELSTLNRHVEKMQEGAVLLRLIGFPAYVAIILFRRYFLVESLKGSDVEAIAAASLFVSGKVCEYLRACKDIIYCCRKVYTKDSADFPDGEEITEDNVHFFDEKIRLLTAERDVLRVLNFDLNVVLPHDKIKEMITELFGAGTTGRHVHQASINFLVESMGNETHITHSSTEIAAACIIIGSAYSHVDLSEASTYDKHASRIRKLYDAYSLDPKRVQRAVQMVGIEAQRLRIQKHYGIDISSGMSDADEKLK</sequence>
<evidence type="ECO:0000313" key="4">
    <source>
        <dbReference type="Proteomes" id="UP001157974"/>
    </source>
</evidence>
<dbReference type="Proteomes" id="UP001157974">
    <property type="component" value="Unassembled WGS sequence"/>
</dbReference>
<dbReference type="GO" id="GO:0006357">
    <property type="term" value="P:regulation of transcription by RNA polymerase II"/>
    <property type="evidence" value="ECO:0007669"/>
    <property type="project" value="InterPro"/>
</dbReference>
<keyword evidence="1" id="KW-0812">Transmembrane</keyword>
<dbReference type="Gene3D" id="1.10.472.10">
    <property type="entry name" value="Cyclin-like"/>
    <property type="match status" value="2"/>
</dbReference>
<keyword evidence="4" id="KW-1185">Reference proteome</keyword>
<dbReference type="PANTHER" id="PTHR10026">
    <property type="entry name" value="CYCLIN"/>
    <property type="match status" value="1"/>
</dbReference>
<organism evidence="3 4">
    <name type="scientific">Rhodosorus marinus</name>
    <dbReference type="NCBI Taxonomy" id="101924"/>
    <lineage>
        <taxon>Eukaryota</taxon>
        <taxon>Rhodophyta</taxon>
        <taxon>Stylonematophyceae</taxon>
        <taxon>Stylonematales</taxon>
        <taxon>Stylonemataceae</taxon>
        <taxon>Rhodosorus</taxon>
    </lineage>
</organism>
<evidence type="ECO:0000256" key="1">
    <source>
        <dbReference type="SAM" id="Phobius"/>
    </source>
</evidence>